<feature type="region of interest" description="Disordered" evidence="1">
    <location>
        <begin position="62"/>
        <end position="96"/>
    </location>
</feature>
<feature type="compositionally biased region" description="Polar residues" evidence="1">
    <location>
        <begin position="187"/>
        <end position="200"/>
    </location>
</feature>
<name>A0A7J0E2Y4_9ERIC</name>
<accession>A0A7J0E2Y4</accession>
<dbReference type="PANTHER" id="PTHR35119">
    <property type="entry name" value="PROTEIN POLYCHOME"/>
    <property type="match status" value="1"/>
</dbReference>
<keyword evidence="3" id="KW-1185">Reference proteome</keyword>
<reference evidence="2 3" key="1">
    <citation type="submission" date="2019-07" db="EMBL/GenBank/DDBJ databases">
        <title>De Novo Assembly of kiwifruit Actinidia rufa.</title>
        <authorList>
            <person name="Sugita-Konishi S."/>
            <person name="Sato K."/>
            <person name="Mori E."/>
            <person name="Abe Y."/>
            <person name="Kisaki G."/>
            <person name="Hamano K."/>
            <person name="Suezawa K."/>
            <person name="Otani M."/>
            <person name="Fukuda T."/>
            <person name="Manabe T."/>
            <person name="Gomi K."/>
            <person name="Tabuchi M."/>
            <person name="Akimitsu K."/>
            <person name="Kataoka I."/>
        </authorList>
    </citation>
    <scope>NUCLEOTIDE SEQUENCE [LARGE SCALE GENOMIC DNA]</scope>
    <source>
        <strain evidence="3">cv. Fuchu</strain>
    </source>
</reference>
<dbReference type="GO" id="GO:0051783">
    <property type="term" value="P:regulation of nuclear division"/>
    <property type="evidence" value="ECO:0007669"/>
    <property type="project" value="InterPro"/>
</dbReference>
<dbReference type="GO" id="GO:0005634">
    <property type="term" value="C:nucleus"/>
    <property type="evidence" value="ECO:0007669"/>
    <property type="project" value="InterPro"/>
</dbReference>
<feature type="region of interest" description="Disordered" evidence="1">
    <location>
        <begin position="184"/>
        <end position="208"/>
    </location>
</feature>
<dbReference type="InterPro" id="IPR034590">
    <property type="entry name" value="POLYCHOME/GIG1"/>
</dbReference>
<sequence length="267" mass="28530">MPESRDRLSRPDDVRAMFALRRQSIGGLSILLDEPETSSGTPIRWGATAMTGTRGPMGVAATRGGGGFGRGSLGTPRNRNRHGRNSHRSPAAMGSENLLSGSLQRGQGRSTNGVLPSWYPRTPLRDITAVVRLVGGQLDPSLSPMVVAQLEKTGVYTISLELKPIYQALGSALAGAIDRRRAGLRDTQGQQMDSSIPQDQNARDPSESISGAQLEHDLSMTSPNPTVGIKPCPPSVGKVPKILLDITNRNAGEQELPHTPEEAPELY</sequence>
<protein>
    <submittedName>
        <fullName evidence="2">Uv-b-insensitive 4</fullName>
    </submittedName>
</protein>
<comment type="caution">
    <text evidence="2">The sequence shown here is derived from an EMBL/GenBank/DDBJ whole genome shotgun (WGS) entry which is preliminary data.</text>
</comment>
<feature type="compositionally biased region" description="Gly residues" evidence="1">
    <location>
        <begin position="63"/>
        <end position="72"/>
    </location>
</feature>
<evidence type="ECO:0000256" key="1">
    <source>
        <dbReference type="SAM" id="MobiDB-lite"/>
    </source>
</evidence>
<gene>
    <name evidence="2" type="ORF">Acr_01g0004110</name>
</gene>
<dbReference type="EMBL" id="BJWL01000001">
    <property type="protein sequence ID" value="GFY80602.1"/>
    <property type="molecule type" value="Genomic_DNA"/>
</dbReference>
<feature type="compositionally biased region" description="Basic residues" evidence="1">
    <location>
        <begin position="78"/>
        <end position="87"/>
    </location>
</feature>
<dbReference type="PANTHER" id="PTHR35119:SF1">
    <property type="entry name" value="PROTEIN POLYCHOME"/>
    <property type="match status" value="1"/>
</dbReference>
<dbReference type="AlphaFoldDB" id="A0A7J0E2Y4"/>
<proteinExistence type="predicted"/>
<evidence type="ECO:0000313" key="2">
    <source>
        <dbReference type="EMBL" id="GFY80602.1"/>
    </source>
</evidence>
<evidence type="ECO:0000313" key="3">
    <source>
        <dbReference type="Proteomes" id="UP000585474"/>
    </source>
</evidence>
<dbReference type="OrthoDB" id="1916775at2759"/>
<feature type="region of interest" description="Disordered" evidence="1">
    <location>
        <begin position="246"/>
        <end position="267"/>
    </location>
</feature>
<organism evidence="2 3">
    <name type="scientific">Actinidia rufa</name>
    <dbReference type="NCBI Taxonomy" id="165716"/>
    <lineage>
        <taxon>Eukaryota</taxon>
        <taxon>Viridiplantae</taxon>
        <taxon>Streptophyta</taxon>
        <taxon>Embryophyta</taxon>
        <taxon>Tracheophyta</taxon>
        <taxon>Spermatophyta</taxon>
        <taxon>Magnoliopsida</taxon>
        <taxon>eudicotyledons</taxon>
        <taxon>Gunneridae</taxon>
        <taxon>Pentapetalae</taxon>
        <taxon>asterids</taxon>
        <taxon>Ericales</taxon>
        <taxon>Actinidiaceae</taxon>
        <taxon>Actinidia</taxon>
    </lineage>
</organism>
<dbReference type="Proteomes" id="UP000585474">
    <property type="component" value="Unassembled WGS sequence"/>
</dbReference>